<dbReference type="RefSeq" id="WP_230199359.1">
    <property type="nucleotide sequence ID" value="NZ_CABGMA010000002.1"/>
</dbReference>
<dbReference type="Pfam" id="PF00109">
    <property type="entry name" value="ketoacyl-synt"/>
    <property type="match status" value="1"/>
</dbReference>
<accession>A0AAW7KBA3</accession>
<dbReference type="InterPro" id="IPR020841">
    <property type="entry name" value="PKS_Beta-ketoAc_synthase_dom"/>
</dbReference>
<evidence type="ECO:0000256" key="2">
    <source>
        <dbReference type="ARBA" id="ARBA00022679"/>
    </source>
</evidence>
<comment type="caution">
    <text evidence="5">The sequence shown here is derived from an EMBL/GenBank/DDBJ whole genome shotgun (WGS) entry which is preliminary data.</text>
</comment>
<dbReference type="CDD" id="cd00834">
    <property type="entry name" value="KAS_I_II"/>
    <property type="match status" value="1"/>
</dbReference>
<feature type="domain" description="Ketosynthase family 3 (KS3)" evidence="4">
    <location>
        <begin position="1"/>
        <end position="387"/>
    </location>
</feature>
<reference evidence="5" key="2">
    <citation type="submission" date="2023-03" db="EMBL/GenBank/DDBJ databases">
        <authorList>
            <person name="Zajac M."/>
            <person name="Kwit R."/>
            <person name="Wasyl D."/>
        </authorList>
    </citation>
    <scope>NUCLEOTIDE SEQUENCE</scope>
    <source>
        <strain evidence="5">691B_2</strain>
    </source>
</reference>
<dbReference type="InterPro" id="IPR014031">
    <property type="entry name" value="Ketoacyl_synth_C"/>
</dbReference>
<protein>
    <submittedName>
        <fullName evidence="5">Beta-ketoacyl-[acyl-carrier-protein] synthase family protein</fullName>
    </submittedName>
</protein>
<sequence length="398" mass="43341">MNLKNKVVITGIGINCCLGKNKQMIIDELRKENYFKMTSLAEFDDLGEMYCGINHNVEKEEVKTIFSMDKSEKMALHAMKEALEHANLVLDNNLRLAVSLATSIMGSDYLENYVKETENLYWILNSKACLRRVIQTMGISAPMYTTSSACASGTAGFGIAVDLIESGERDVVICCGTDHISAISIYGFKSLDALSLSLAKPFSEERDGINLGEGCCVLILENQTYAQNRGATSYGEVVGYGLSNDAYHMTSPIPDGTGALSAMMQTTENKNISKDNSLYINAHGTGTKANDVMESKAIASFLSETELKCHISSTKSMTGHCLGAAGAVELGLSLIYQMSELKPITANSDERLLTELSSMNDQGFNYKYTLSNSFAFGGSNASILIKNLPTKQEKSNEY</sequence>
<evidence type="ECO:0000313" key="6">
    <source>
        <dbReference type="Proteomes" id="UP001173174"/>
    </source>
</evidence>
<dbReference type="PANTHER" id="PTHR11712:SF336">
    <property type="entry name" value="3-OXOACYL-[ACYL-CARRIER-PROTEIN] SYNTHASE, MITOCHONDRIAL"/>
    <property type="match status" value="1"/>
</dbReference>
<dbReference type="PANTHER" id="PTHR11712">
    <property type="entry name" value="POLYKETIDE SYNTHASE-RELATED"/>
    <property type="match status" value="1"/>
</dbReference>
<dbReference type="Gene3D" id="3.40.47.10">
    <property type="match status" value="1"/>
</dbReference>
<dbReference type="GO" id="GO:0006633">
    <property type="term" value="P:fatty acid biosynthetic process"/>
    <property type="evidence" value="ECO:0007669"/>
    <property type="project" value="TreeGrafter"/>
</dbReference>
<comment type="similarity">
    <text evidence="1 3">Belongs to the thiolase-like superfamily. Beta-ketoacyl-ACP synthases family.</text>
</comment>
<proteinExistence type="inferred from homology"/>
<dbReference type="SUPFAM" id="SSF53901">
    <property type="entry name" value="Thiolase-like"/>
    <property type="match status" value="1"/>
</dbReference>
<evidence type="ECO:0000256" key="3">
    <source>
        <dbReference type="RuleBase" id="RU003694"/>
    </source>
</evidence>
<dbReference type="Proteomes" id="UP001173174">
    <property type="component" value="Unassembled WGS sequence"/>
</dbReference>
<organism evidence="5 6">
    <name type="scientific">Enterococcus faecalis</name>
    <name type="common">Streptococcus faecalis</name>
    <dbReference type="NCBI Taxonomy" id="1351"/>
    <lineage>
        <taxon>Bacteria</taxon>
        <taxon>Bacillati</taxon>
        <taxon>Bacillota</taxon>
        <taxon>Bacilli</taxon>
        <taxon>Lactobacillales</taxon>
        <taxon>Enterococcaceae</taxon>
        <taxon>Enterococcus</taxon>
    </lineage>
</organism>
<keyword evidence="2 3" id="KW-0808">Transferase</keyword>
<reference evidence="5" key="1">
    <citation type="journal article" date="2023" name="Pathogens">
        <title>Prevalence of Enterococcus spp. and the Whole-Genome Characteristics of Enterococcus faecium and Enterococcus faecalis Strains Isolated from Free-Living Birds in Poland.</title>
        <authorList>
            <person name="Kwit R."/>
            <person name="Zajac M."/>
            <person name="Smialowska-Weglinska A."/>
            <person name="Skarzynska M."/>
            <person name="Bomba A."/>
            <person name="Lalak A."/>
            <person name="Skrzypiec E."/>
            <person name="Wojdat D."/>
            <person name="Koza W."/>
            <person name="Mikos-Wojewoda E."/>
            <person name="Pasim P."/>
            <person name="Skora M."/>
            <person name="Polak M."/>
            <person name="Wiacek J."/>
            <person name="Wasyl D."/>
        </authorList>
    </citation>
    <scope>NUCLEOTIDE SEQUENCE</scope>
    <source>
        <strain evidence="5">691B_2</strain>
    </source>
</reference>
<dbReference type="GO" id="GO:0004315">
    <property type="term" value="F:3-oxoacyl-[acyl-carrier-protein] synthase activity"/>
    <property type="evidence" value="ECO:0007669"/>
    <property type="project" value="TreeGrafter"/>
</dbReference>
<name>A0AAW7KBA3_ENTFL</name>
<gene>
    <name evidence="5" type="ORF">P0E79_08535</name>
</gene>
<dbReference type="InterPro" id="IPR016039">
    <property type="entry name" value="Thiolase-like"/>
</dbReference>
<dbReference type="Pfam" id="PF02801">
    <property type="entry name" value="Ketoacyl-synt_C"/>
    <property type="match status" value="1"/>
</dbReference>
<evidence type="ECO:0000256" key="1">
    <source>
        <dbReference type="ARBA" id="ARBA00008467"/>
    </source>
</evidence>
<evidence type="ECO:0000313" key="5">
    <source>
        <dbReference type="EMBL" id="MDN3192526.1"/>
    </source>
</evidence>
<evidence type="ECO:0000259" key="4">
    <source>
        <dbReference type="PROSITE" id="PS52004"/>
    </source>
</evidence>
<dbReference type="SMART" id="SM00825">
    <property type="entry name" value="PKS_KS"/>
    <property type="match status" value="1"/>
</dbReference>
<dbReference type="AlphaFoldDB" id="A0AAW7KBA3"/>
<dbReference type="InterPro" id="IPR014030">
    <property type="entry name" value="Ketoacyl_synth_N"/>
</dbReference>
<dbReference type="PROSITE" id="PS52004">
    <property type="entry name" value="KS3_2"/>
    <property type="match status" value="1"/>
</dbReference>
<dbReference type="InterPro" id="IPR000794">
    <property type="entry name" value="Beta-ketoacyl_synthase"/>
</dbReference>
<dbReference type="EMBL" id="JAREWH010000006">
    <property type="protein sequence ID" value="MDN3192526.1"/>
    <property type="molecule type" value="Genomic_DNA"/>
</dbReference>
<dbReference type="GO" id="GO:0005829">
    <property type="term" value="C:cytosol"/>
    <property type="evidence" value="ECO:0007669"/>
    <property type="project" value="TreeGrafter"/>
</dbReference>